<comment type="caution">
    <text evidence="2">The sequence shown here is derived from an EMBL/GenBank/DDBJ whole genome shotgun (WGS) entry which is preliminary data.</text>
</comment>
<organism evidence="2 3">
    <name type="scientific">Batillaria attramentaria</name>
    <dbReference type="NCBI Taxonomy" id="370345"/>
    <lineage>
        <taxon>Eukaryota</taxon>
        <taxon>Metazoa</taxon>
        <taxon>Spiralia</taxon>
        <taxon>Lophotrochozoa</taxon>
        <taxon>Mollusca</taxon>
        <taxon>Gastropoda</taxon>
        <taxon>Caenogastropoda</taxon>
        <taxon>Sorbeoconcha</taxon>
        <taxon>Cerithioidea</taxon>
        <taxon>Batillariidae</taxon>
        <taxon>Batillaria</taxon>
    </lineage>
</organism>
<evidence type="ECO:0000256" key="1">
    <source>
        <dbReference type="SAM" id="MobiDB-lite"/>
    </source>
</evidence>
<sequence>MADQPKHEAPQGMEPYDLGKGDDLGALSTEQQEKLNKFKIQTRMENEKYLREHPEVECILAGFLGDALTKRPEDIREFAAEYFTSTDLPGKVQKQLEDRQALLKQNRILQKI</sequence>
<feature type="region of interest" description="Disordered" evidence="1">
    <location>
        <begin position="1"/>
        <end position="28"/>
    </location>
</feature>
<dbReference type="CDD" id="cd22971">
    <property type="entry name" value="DD_RIIAD1"/>
    <property type="match status" value="1"/>
</dbReference>
<dbReference type="AlphaFoldDB" id="A0ABD0KQT1"/>
<gene>
    <name evidence="2" type="ORF">BaRGS_00019495</name>
</gene>
<reference evidence="2 3" key="1">
    <citation type="journal article" date="2023" name="Sci. Data">
        <title>Genome assembly of the Korean intertidal mud-creeper Batillaria attramentaria.</title>
        <authorList>
            <person name="Patra A.K."/>
            <person name="Ho P.T."/>
            <person name="Jun S."/>
            <person name="Lee S.J."/>
            <person name="Kim Y."/>
            <person name="Won Y.J."/>
        </authorList>
    </citation>
    <scope>NUCLEOTIDE SEQUENCE [LARGE SCALE GENOMIC DNA]</scope>
    <source>
        <strain evidence="2">Wonlab-2016</strain>
    </source>
</reference>
<dbReference type="SUPFAM" id="SSF47391">
    <property type="entry name" value="Dimerization-anchoring domain of cAMP-dependent PK regulatory subunit"/>
    <property type="match status" value="1"/>
</dbReference>
<protein>
    <recommendedName>
        <fullName evidence="4">RIIa domain-containing protein</fullName>
    </recommendedName>
</protein>
<dbReference type="InterPro" id="IPR059162">
    <property type="entry name" value="RIIAD1"/>
</dbReference>
<name>A0ABD0KQT1_9CAEN</name>
<dbReference type="PANTHER" id="PTHR15505:SF4">
    <property type="entry name" value="RIIA DOMAIN-CONTAINING PROTEIN 1"/>
    <property type="match status" value="1"/>
</dbReference>
<dbReference type="EMBL" id="JACVVK020000140">
    <property type="protein sequence ID" value="KAK7489243.1"/>
    <property type="molecule type" value="Genomic_DNA"/>
</dbReference>
<proteinExistence type="predicted"/>
<accession>A0ABD0KQT1</accession>
<evidence type="ECO:0008006" key="4">
    <source>
        <dbReference type="Google" id="ProtNLM"/>
    </source>
</evidence>
<evidence type="ECO:0000313" key="2">
    <source>
        <dbReference type="EMBL" id="KAK7489243.1"/>
    </source>
</evidence>
<evidence type="ECO:0000313" key="3">
    <source>
        <dbReference type="Proteomes" id="UP001519460"/>
    </source>
</evidence>
<dbReference type="PANTHER" id="PTHR15505">
    <property type="entry name" value="RIIA DOMAIN-CONTAINING PROTEIN 1"/>
    <property type="match status" value="1"/>
</dbReference>
<dbReference type="Gene3D" id="1.20.890.10">
    <property type="entry name" value="cAMP-dependent protein kinase regulatory subunit, dimerization-anchoring domain"/>
    <property type="match status" value="1"/>
</dbReference>
<keyword evidence="3" id="KW-1185">Reference proteome</keyword>
<dbReference type="Proteomes" id="UP001519460">
    <property type="component" value="Unassembled WGS sequence"/>
</dbReference>